<sequence length="355" mass="40921">MCNLKKTIQTEDSEVSCLNVNEAAVMARIMTRSGYAHMEETAATLTMPCMSKGYYHKLQNKMYDNIHTAAWQQMRKAAEKESAIAVEQGNVDADGIPCITIIVDGSWGKRPYNMNCTYMNSSSSAMEAYIIAEGFRLSKTMYNIKYTRVVGDGDSSVMEKFRTQLPYGPETEIEKIESGKRINYSYRRSYISRWEATAISYNVGYDKHVLLQLVKKDRKLEKFTQTFVTNLKNKRRKRIERRNQRQELQKKTKLTLTSESHNIHYGSNAATGSDSYQIDLCPELIELRKTEFLNQLAEANREEIEKATQLQKESPRWFAERRKQLTASKFGRICKLQNKTPRGAAVVEMINPSFR</sequence>
<gene>
    <name evidence="2" type="ORF">ILUMI_10939</name>
</gene>
<name>A0A8K0CZE4_IGNLU</name>
<dbReference type="Pfam" id="PF20700">
    <property type="entry name" value="Mutator"/>
    <property type="match status" value="2"/>
</dbReference>
<organism evidence="2 3">
    <name type="scientific">Ignelater luminosus</name>
    <name type="common">Cucubano</name>
    <name type="synonym">Pyrophorus luminosus</name>
    <dbReference type="NCBI Taxonomy" id="2038154"/>
    <lineage>
        <taxon>Eukaryota</taxon>
        <taxon>Metazoa</taxon>
        <taxon>Ecdysozoa</taxon>
        <taxon>Arthropoda</taxon>
        <taxon>Hexapoda</taxon>
        <taxon>Insecta</taxon>
        <taxon>Pterygota</taxon>
        <taxon>Neoptera</taxon>
        <taxon>Endopterygota</taxon>
        <taxon>Coleoptera</taxon>
        <taxon>Polyphaga</taxon>
        <taxon>Elateriformia</taxon>
        <taxon>Elateroidea</taxon>
        <taxon>Elateridae</taxon>
        <taxon>Agrypninae</taxon>
        <taxon>Pyrophorini</taxon>
        <taxon>Ignelater</taxon>
    </lineage>
</organism>
<dbReference type="Gene3D" id="3.90.320.10">
    <property type="match status" value="1"/>
</dbReference>
<evidence type="ECO:0000313" key="2">
    <source>
        <dbReference type="EMBL" id="KAF2895234.1"/>
    </source>
</evidence>
<comment type="caution">
    <text evidence="2">The sequence shown here is derived from an EMBL/GenBank/DDBJ whole genome shotgun (WGS) entry which is preliminary data.</text>
</comment>
<dbReference type="OrthoDB" id="10069847at2759"/>
<keyword evidence="3" id="KW-1185">Reference proteome</keyword>
<evidence type="ECO:0000313" key="3">
    <source>
        <dbReference type="Proteomes" id="UP000801492"/>
    </source>
</evidence>
<reference evidence="2" key="1">
    <citation type="submission" date="2019-08" db="EMBL/GenBank/DDBJ databases">
        <title>The genome of the North American firefly Photinus pyralis.</title>
        <authorList>
            <consortium name="Photinus pyralis genome working group"/>
            <person name="Fallon T.R."/>
            <person name="Sander Lower S.E."/>
            <person name="Weng J.-K."/>
        </authorList>
    </citation>
    <scope>NUCLEOTIDE SEQUENCE</scope>
    <source>
        <strain evidence="2">TRF0915ILg1</strain>
        <tissue evidence="2">Whole body</tissue>
    </source>
</reference>
<proteinExistence type="predicted"/>
<feature type="domain" description="Mutator-like transposase" evidence="1">
    <location>
        <begin position="1"/>
        <end position="114"/>
    </location>
</feature>
<dbReference type="Proteomes" id="UP000801492">
    <property type="component" value="Unassembled WGS sequence"/>
</dbReference>
<dbReference type="InterPro" id="IPR049012">
    <property type="entry name" value="Mutator_transp_dom"/>
</dbReference>
<feature type="non-terminal residue" evidence="2">
    <location>
        <position position="1"/>
    </location>
</feature>
<evidence type="ECO:0000259" key="1">
    <source>
        <dbReference type="Pfam" id="PF20700"/>
    </source>
</evidence>
<protein>
    <recommendedName>
        <fullName evidence="1">Mutator-like transposase domain-containing protein</fullName>
    </recommendedName>
</protein>
<accession>A0A8K0CZE4</accession>
<dbReference type="AlphaFoldDB" id="A0A8K0CZE4"/>
<dbReference type="EMBL" id="VTPC01006108">
    <property type="protein sequence ID" value="KAF2895234.1"/>
    <property type="molecule type" value="Genomic_DNA"/>
</dbReference>
<feature type="domain" description="Mutator-like transposase" evidence="1">
    <location>
        <begin position="116"/>
        <end position="193"/>
    </location>
</feature>
<dbReference type="InterPro" id="IPR011604">
    <property type="entry name" value="PDDEXK-like_dom_sf"/>
</dbReference>